<name>A0A4Y2IX22_ARAVE</name>
<protein>
    <submittedName>
        <fullName evidence="2">Uncharacterized protein</fullName>
    </submittedName>
</protein>
<evidence type="ECO:0000313" key="2">
    <source>
        <dbReference type="EMBL" id="GBM81779.1"/>
    </source>
</evidence>
<evidence type="ECO:0000256" key="1">
    <source>
        <dbReference type="SAM" id="MobiDB-lite"/>
    </source>
</evidence>
<feature type="region of interest" description="Disordered" evidence="1">
    <location>
        <begin position="48"/>
        <end position="68"/>
    </location>
</feature>
<sequence length="89" mass="10161">MRTSSDSKFDQATRRWNKASEETVLMSPSVDSISFISKHLPTFLRNARTTHKPSSNNDSLCTHDERKGILQTRNAERLTVGKGLKEKER</sequence>
<reference evidence="2 3" key="1">
    <citation type="journal article" date="2019" name="Sci. Rep.">
        <title>Orb-weaving spider Araneus ventricosus genome elucidates the spidroin gene catalogue.</title>
        <authorList>
            <person name="Kono N."/>
            <person name="Nakamura H."/>
            <person name="Ohtoshi R."/>
            <person name="Moran D.A.P."/>
            <person name="Shinohara A."/>
            <person name="Yoshida Y."/>
            <person name="Fujiwara M."/>
            <person name="Mori M."/>
            <person name="Tomita M."/>
            <person name="Arakawa K."/>
        </authorList>
    </citation>
    <scope>NUCLEOTIDE SEQUENCE [LARGE SCALE GENOMIC DNA]</scope>
</reference>
<keyword evidence="3" id="KW-1185">Reference proteome</keyword>
<dbReference type="EMBL" id="BGPR01002967">
    <property type="protein sequence ID" value="GBM81779.1"/>
    <property type="molecule type" value="Genomic_DNA"/>
</dbReference>
<dbReference type="AlphaFoldDB" id="A0A4Y2IX22"/>
<accession>A0A4Y2IX22</accession>
<evidence type="ECO:0000313" key="3">
    <source>
        <dbReference type="Proteomes" id="UP000499080"/>
    </source>
</evidence>
<proteinExistence type="predicted"/>
<comment type="caution">
    <text evidence="2">The sequence shown here is derived from an EMBL/GenBank/DDBJ whole genome shotgun (WGS) entry which is preliminary data.</text>
</comment>
<organism evidence="2 3">
    <name type="scientific">Araneus ventricosus</name>
    <name type="common">Orbweaver spider</name>
    <name type="synonym">Epeira ventricosa</name>
    <dbReference type="NCBI Taxonomy" id="182803"/>
    <lineage>
        <taxon>Eukaryota</taxon>
        <taxon>Metazoa</taxon>
        <taxon>Ecdysozoa</taxon>
        <taxon>Arthropoda</taxon>
        <taxon>Chelicerata</taxon>
        <taxon>Arachnida</taxon>
        <taxon>Araneae</taxon>
        <taxon>Araneomorphae</taxon>
        <taxon>Entelegynae</taxon>
        <taxon>Araneoidea</taxon>
        <taxon>Araneidae</taxon>
        <taxon>Araneus</taxon>
    </lineage>
</organism>
<dbReference type="Proteomes" id="UP000499080">
    <property type="component" value="Unassembled WGS sequence"/>
</dbReference>
<gene>
    <name evidence="2" type="ORF">AVEN_106602_1</name>
</gene>